<dbReference type="CDD" id="cd00635">
    <property type="entry name" value="PLPDE_III_YBL036c_like"/>
    <property type="match status" value="1"/>
</dbReference>
<evidence type="ECO:0000256" key="1">
    <source>
        <dbReference type="ARBA" id="ARBA00022898"/>
    </source>
</evidence>
<dbReference type="PANTHER" id="PTHR10146">
    <property type="entry name" value="PROLINE SYNTHETASE CO-TRANSCRIBED BACTERIAL HOMOLOG PROTEIN"/>
    <property type="match status" value="1"/>
</dbReference>
<organism evidence="6">
    <name type="scientific">Thermosulfurimonas dismutans</name>
    <dbReference type="NCBI Taxonomy" id="999894"/>
    <lineage>
        <taxon>Bacteria</taxon>
        <taxon>Pseudomonadati</taxon>
        <taxon>Thermodesulfobacteriota</taxon>
        <taxon>Thermodesulfobacteria</taxon>
        <taxon>Thermodesulfobacteriales</taxon>
        <taxon>Thermodesulfobacteriaceae</taxon>
        <taxon>Thermosulfurimonas</taxon>
    </lineage>
</organism>
<proteinExistence type="inferred from homology"/>
<gene>
    <name evidence="6" type="ORF">ENJ40_07090</name>
</gene>
<sequence length="236" mass="26495">MSSESVARRLALIRERVAEAALRKGRRPEEVKILGASKAQPPEKIREAVEAGLEILGENYVQEAEKKKTLLSDLPVSWHLIGYLQKNKARKALQLFDLIQTVDRPEIAQRLSRLAREMGRTLPVFIEVNLGGEETKAGIPPEKLLDLVRLVKDLPALDLRGLMTIPPYSPDPEDSRKFFRKLRELKEQIEDLYELTQPLELSMGMSHDYEVAVEEGATVIRIGTALFGPRPPKGGA</sequence>
<dbReference type="InterPro" id="IPR011078">
    <property type="entry name" value="PyrdxlP_homeostasis"/>
</dbReference>
<dbReference type="SUPFAM" id="SSF51419">
    <property type="entry name" value="PLP-binding barrel"/>
    <property type="match status" value="1"/>
</dbReference>
<dbReference type="HAMAP" id="MF_02087">
    <property type="entry name" value="PLP_homeostasis"/>
    <property type="match status" value="1"/>
</dbReference>
<evidence type="ECO:0000256" key="3">
    <source>
        <dbReference type="PIRSR" id="PIRSR004848-1"/>
    </source>
</evidence>
<comment type="similarity">
    <text evidence="2 4">Belongs to the pyridoxal phosphate-binding protein YggS/PROSC family.</text>
</comment>
<dbReference type="Pfam" id="PF01168">
    <property type="entry name" value="Ala_racemase_N"/>
    <property type="match status" value="1"/>
</dbReference>
<name>A0A7C3GUP2_9BACT</name>
<dbReference type="PANTHER" id="PTHR10146:SF14">
    <property type="entry name" value="PYRIDOXAL PHOSPHATE HOMEOSTASIS PROTEIN"/>
    <property type="match status" value="1"/>
</dbReference>
<feature type="domain" description="Alanine racemase N-terminal" evidence="5">
    <location>
        <begin position="45"/>
        <end position="231"/>
    </location>
</feature>
<comment type="cofactor">
    <cofactor evidence="3">
        <name>pyridoxal 5'-phosphate</name>
        <dbReference type="ChEBI" id="CHEBI:597326"/>
    </cofactor>
</comment>
<dbReference type="EMBL" id="DRMH01000094">
    <property type="protein sequence ID" value="HFC98203.1"/>
    <property type="molecule type" value="Genomic_DNA"/>
</dbReference>
<protein>
    <recommendedName>
        <fullName evidence="2">Pyridoxal phosphate homeostasis protein</fullName>
        <shortName evidence="2">PLP homeostasis protein</shortName>
    </recommendedName>
</protein>
<evidence type="ECO:0000256" key="2">
    <source>
        <dbReference type="HAMAP-Rule" id="MF_02087"/>
    </source>
</evidence>
<dbReference type="Proteomes" id="UP000886043">
    <property type="component" value="Unassembled WGS sequence"/>
</dbReference>
<dbReference type="InterPro" id="IPR001608">
    <property type="entry name" value="Ala_racemase_N"/>
</dbReference>
<evidence type="ECO:0000313" key="6">
    <source>
        <dbReference type="EMBL" id="HFC98203.1"/>
    </source>
</evidence>
<feature type="modified residue" description="N6-(pyridoxal phosphate)lysine" evidence="2 3">
    <location>
        <position position="38"/>
    </location>
</feature>
<reference evidence="6" key="1">
    <citation type="journal article" date="2020" name="mSystems">
        <title>Genome- and Community-Level Interaction Insights into Carbon Utilization and Element Cycling Functions of Hydrothermarchaeota in Hydrothermal Sediment.</title>
        <authorList>
            <person name="Zhou Z."/>
            <person name="Liu Y."/>
            <person name="Xu W."/>
            <person name="Pan J."/>
            <person name="Luo Z.H."/>
            <person name="Li M."/>
        </authorList>
    </citation>
    <scope>NUCLEOTIDE SEQUENCE [LARGE SCALE GENOMIC DNA]</scope>
    <source>
        <strain evidence="6">HyVt-483</strain>
    </source>
</reference>
<dbReference type="Gene3D" id="3.20.20.10">
    <property type="entry name" value="Alanine racemase"/>
    <property type="match status" value="1"/>
</dbReference>
<comment type="function">
    <text evidence="2">Pyridoxal 5'-phosphate (PLP)-binding protein, which is involved in PLP homeostasis.</text>
</comment>
<dbReference type="InterPro" id="IPR029066">
    <property type="entry name" value="PLP-binding_barrel"/>
</dbReference>
<dbReference type="AlphaFoldDB" id="A0A7C3GUP2"/>
<evidence type="ECO:0000259" key="5">
    <source>
        <dbReference type="Pfam" id="PF01168"/>
    </source>
</evidence>
<dbReference type="FunFam" id="3.20.20.10:FF:000018">
    <property type="entry name" value="Pyridoxal phosphate homeostasis protein"/>
    <property type="match status" value="1"/>
</dbReference>
<dbReference type="PIRSF" id="PIRSF004848">
    <property type="entry name" value="YBL036c_PLPDEIII"/>
    <property type="match status" value="1"/>
</dbReference>
<evidence type="ECO:0000256" key="4">
    <source>
        <dbReference type="RuleBase" id="RU004514"/>
    </source>
</evidence>
<comment type="caution">
    <text evidence="6">The sequence shown here is derived from an EMBL/GenBank/DDBJ whole genome shotgun (WGS) entry which is preliminary data.</text>
</comment>
<accession>A0A7C3GUP2</accession>
<keyword evidence="1 2" id="KW-0663">Pyridoxal phosphate</keyword>
<dbReference type="GO" id="GO:0030170">
    <property type="term" value="F:pyridoxal phosphate binding"/>
    <property type="evidence" value="ECO:0007669"/>
    <property type="project" value="UniProtKB-UniRule"/>
</dbReference>
<dbReference type="NCBIfam" id="TIGR00044">
    <property type="entry name" value="YggS family pyridoxal phosphate-dependent enzyme"/>
    <property type="match status" value="1"/>
</dbReference>